<name>A0A939BHK5_9CLOT</name>
<dbReference type="EMBL" id="JACJKS010000013">
    <property type="protein sequence ID" value="MBM6948881.1"/>
    <property type="molecule type" value="Genomic_DNA"/>
</dbReference>
<reference evidence="9" key="2">
    <citation type="journal article" date="2021" name="Sci. Rep.">
        <title>The distribution of antibiotic resistance genes in chicken gut microbiota commensals.</title>
        <authorList>
            <person name="Juricova H."/>
            <person name="Matiasovicova J."/>
            <person name="Kubasova T."/>
            <person name="Cejkova D."/>
            <person name="Rychlik I."/>
        </authorList>
    </citation>
    <scope>NUCLEOTIDE SEQUENCE</scope>
    <source>
        <strain evidence="9">An582</strain>
    </source>
</reference>
<feature type="domain" description="HD/PDEase" evidence="8">
    <location>
        <begin position="29"/>
        <end position="144"/>
    </location>
</feature>
<dbReference type="GO" id="GO:0005737">
    <property type="term" value="C:cytoplasm"/>
    <property type="evidence" value="ECO:0007669"/>
    <property type="project" value="TreeGrafter"/>
</dbReference>
<proteinExistence type="predicted"/>
<dbReference type="SMART" id="SM00471">
    <property type="entry name" value="HDc"/>
    <property type="match status" value="1"/>
</dbReference>
<dbReference type="InterPro" id="IPR039356">
    <property type="entry name" value="YfbR/HDDC2"/>
</dbReference>
<evidence type="ECO:0000256" key="2">
    <source>
        <dbReference type="ARBA" id="ARBA00001936"/>
    </source>
</evidence>
<keyword evidence="6" id="KW-0479">Metal-binding</keyword>
<comment type="catalytic activity">
    <reaction evidence="1">
        <text>a 2'-deoxyribonucleoside 5'-phosphate + H2O = a 2'-deoxyribonucleoside + phosphate</text>
        <dbReference type="Rhea" id="RHEA:36167"/>
        <dbReference type="ChEBI" id="CHEBI:15377"/>
        <dbReference type="ChEBI" id="CHEBI:18274"/>
        <dbReference type="ChEBI" id="CHEBI:43474"/>
        <dbReference type="ChEBI" id="CHEBI:65317"/>
        <dbReference type="EC" id="3.1.3.89"/>
    </reaction>
</comment>
<dbReference type="InterPro" id="IPR003607">
    <property type="entry name" value="HD/PDEase_dom"/>
</dbReference>
<comment type="caution">
    <text evidence="9">The sequence shown here is derived from an EMBL/GenBank/DDBJ whole genome shotgun (WGS) entry which is preliminary data.</text>
</comment>
<dbReference type="EC" id="3.1.3.89" evidence="5"/>
<gene>
    <name evidence="9" type="ORF">H6A20_09485</name>
</gene>
<organism evidence="9 10">
    <name type="scientific">Mordavella massiliensis</name>
    <dbReference type="NCBI Taxonomy" id="1871024"/>
    <lineage>
        <taxon>Bacteria</taxon>
        <taxon>Bacillati</taxon>
        <taxon>Bacillota</taxon>
        <taxon>Clostridia</taxon>
        <taxon>Eubacteriales</taxon>
        <taxon>Clostridiaceae</taxon>
        <taxon>Mordavella</taxon>
    </lineage>
</organism>
<dbReference type="Proteomes" id="UP000705508">
    <property type="component" value="Unassembled WGS sequence"/>
</dbReference>
<dbReference type="PANTHER" id="PTHR11845">
    <property type="entry name" value="5'-DEOXYNUCLEOTIDASE HDDC2"/>
    <property type="match status" value="1"/>
</dbReference>
<dbReference type="AlphaFoldDB" id="A0A939BHK5"/>
<dbReference type="PANTHER" id="PTHR11845:SF13">
    <property type="entry name" value="5'-DEOXYNUCLEOTIDASE HDDC2"/>
    <property type="match status" value="1"/>
</dbReference>
<dbReference type="InterPro" id="IPR006674">
    <property type="entry name" value="HD_domain"/>
</dbReference>
<dbReference type="Gene3D" id="1.10.3210.10">
    <property type="entry name" value="Hypothetical protein af1432"/>
    <property type="match status" value="1"/>
</dbReference>
<protein>
    <recommendedName>
        <fullName evidence="5">5'-deoxynucleotidase</fullName>
        <ecNumber evidence="5">3.1.3.89</ecNumber>
    </recommendedName>
</protein>
<dbReference type="GO" id="GO:0046872">
    <property type="term" value="F:metal ion binding"/>
    <property type="evidence" value="ECO:0007669"/>
    <property type="project" value="UniProtKB-KW"/>
</dbReference>
<dbReference type="SUPFAM" id="SSF109604">
    <property type="entry name" value="HD-domain/PDEase-like"/>
    <property type="match status" value="1"/>
</dbReference>
<dbReference type="RefSeq" id="WP_204906884.1">
    <property type="nucleotide sequence ID" value="NZ_JACJKS010000013.1"/>
</dbReference>
<comment type="cofactor">
    <cofactor evidence="2">
        <name>Mn(2+)</name>
        <dbReference type="ChEBI" id="CHEBI:29035"/>
    </cofactor>
</comment>
<accession>A0A939BHK5</accession>
<evidence type="ECO:0000256" key="4">
    <source>
        <dbReference type="ARBA" id="ARBA00011738"/>
    </source>
</evidence>
<evidence type="ECO:0000256" key="5">
    <source>
        <dbReference type="ARBA" id="ARBA00012964"/>
    </source>
</evidence>
<dbReference type="GO" id="GO:0002953">
    <property type="term" value="F:5'-deoxynucleotidase activity"/>
    <property type="evidence" value="ECO:0007669"/>
    <property type="project" value="UniProtKB-EC"/>
</dbReference>
<comment type="cofactor">
    <cofactor evidence="3">
        <name>Co(2+)</name>
        <dbReference type="ChEBI" id="CHEBI:48828"/>
    </cofactor>
</comment>
<evidence type="ECO:0000256" key="6">
    <source>
        <dbReference type="ARBA" id="ARBA00022723"/>
    </source>
</evidence>
<comment type="subunit">
    <text evidence="4">Homodimer.</text>
</comment>
<keyword evidence="7" id="KW-0378">Hydrolase</keyword>
<evidence type="ECO:0000259" key="8">
    <source>
        <dbReference type="SMART" id="SM00471"/>
    </source>
</evidence>
<evidence type="ECO:0000313" key="10">
    <source>
        <dbReference type="Proteomes" id="UP000705508"/>
    </source>
</evidence>
<evidence type="ECO:0000313" key="9">
    <source>
        <dbReference type="EMBL" id="MBM6948881.1"/>
    </source>
</evidence>
<sequence length="188" mass="21724">MDEKILLSFLHLAEKLKCNTRHSWTSSGRHESVAEHTYRLLVFAWLVRDEFPELDMGRVMELALFHDMGEAVTGDIPAFEKTGEDERTEEEALEQIASLLPGKPGEALRGIFREMAQKTTPEARLVNAMDKLEALIQHNEADISTWLPLEYELQLTYGERETRDIPYMAALRERVNRDSVEKIKKEDH</sequence>
<reference evidence="9" key="1">
    <citation type="submission" date="2020-08" db="EMBL/GenBank/DDBJ databases">
        <authorList>
            <person name="Cejkova D."/>
            <person name="Kubasova T."/>
            <person name="Jahodarova E."/>
            <person name="Rychlik I."/>
        </authorList>
    </citation>
    <scope>NUCLEOTIDE SEQUENCE</scope>
    <source>
        <strain evidence="9">An582</strain>
    </source>
</reference>
<dbReference type="Pfam" id="PF13023">
    <property type="entry name" value="HD_3"/>
    <property type="match status" value="1"/>
</dbReference>
<evidence type="ECO:0000256" key="1">
    <source>
        <dbReference type="ARBA" id="ARBA00001638"/>
    </source>
</evidence>
<evidence type="ECO:0000256" key="7">
    <source>
        <dbReference type="ARBA" id="ARBA00022801"/>
    </source>
</evidence>
<evidence type="ECO:0000256" key="3">
    <source>
        <dbReference type="ARBA" id="ARBA00001941"/>
    </source>
</evidence>